<organism evidence="2">
    <name type="scientific">hydrocarbon metagenome</name>
    <dbReference type="NCBI Taxonomy" id="938273"/>
    <lineage>
        <taxon>unclassified sequences</taxon>
        <taxon>metagenomes</taxon>
        <taxon>ecological metagenomes</taxon>
    </lineage>
</organism>
<dbReference type="AlphaFoldDB" id="A0A0W8EZT9"/>
<dbReference type="EMBL" id="LNQE01001692">
    <property type="protein sequence ID" value="KUG14170.1"/>
    <property type="molecule type" value="Genomic_DNA"/>
</dbReference>
<gene>
    <name evidence="2" type="ORF">ASZ90_016187</name>
</gene>
<reference evidence="2" key="1">
    <citation type="journal article" date="2015" name="Proc. Natl. Acad. Sci. U.S.A.">
        <title>Networks of energetic and metabolic interactions define dynamics in microbial communities.</title>
        <authorList>
            <person name="Embree M."/>
            <person name="Liu J.K."/>
            <person name="Al-Bassam M.M."/>
            <person name="Zengler K."/>
        </authorList>
    </citation>
    <scope>NUCLEOTIDE SEQUENCE</scope>
</reference>
<proteinExistence type="predicted"/>
<accession>A0A0W8EZT9</accession>
<sequence>MTFPDRTSGRCPEQWFRVRVKEAEKNNGIKTKAGNRRSTGIRVHQTPGRGTV</sequence>
<evidence type="ECO:0000313" key="2">
    <source>
        <dbReference type="EMBL" id="KUG14170.1"/>
    </source>
</evidence>
<protein>
    <submittedName>
        <fullName evidence="2">Uncharacterized protein</fullName>
    </submittedName>
</protein>
<feature type="region of interest" description="Disordered" evidence="1">
    <location>
        <begin position="30"/>
        <end position="52"/>
    </location>
</feature>
<comment type="caution">
    <text evidence="2">The sequence shown here is derived from an EMBL/GenBank/DDBJ whole genome shotgun (WGS) entry which is preliminary data.</text>
</comment>
<evidence type="ECO:0000256" key="1">
    <source>
        <dbReference type="SAM" id="MobiDB-lite"/>
    </source>
</evidence>
<name>A0A0W8EZT9_9ZZZZ</name>